<organism evidence="1 2">
    <name type="scientific">Marchantia polymorpha subsp. ruderalis</name>
    <dbReference type="NCBI Taxonomy" id="1480154"/>
    <lineage>
        <taxon>Eukaryota</taxon>
        <taxon>Viridiplantae</taxon>
        <taxon>Streptophyta</taxon>
        <taxon>Embryophyta</taxon>
        <taxon>Marchantiophyta</taxon>
        <taxon>Marchantiopsida</taxon>
        <taxon>Marchantiidae</taxon>
        <taxon>Marchantiales</taxon>
        <taxon>Marchantiaceae</taxon>
        <taxon>Marchantia</taxon>
    </lineage>
</organism>
<name>A0A176VS89_MARPO</name>
<dbReference type="SUPFAM" id="SSF55961">
    <property type="entry name" value="Bet v1-like"/>
    <property type="match status" value="1"/>
</dbReference>
<reference evidence="1" key="1">
    <citation type="submission" date="2016-03" db="EMBL/GenBank/DDBJ databases">
        <title>Mechanisms controlling the formation of the plant cell surface in tip-growing cells are functionally conserved among land plants.</title>
        <authorList>
            <person name="Honkanen S."/>
            <person name="Jones V.A."/>
            <person name="Morieri G."/>
            <person name="Champion C."/>
            <person name="Hetherington A.J."/>
            <person name="Kelly S."/>
            <person name="Saint-Marcoux D."/>
            <person name="Proust H."/>
            <person name="Prescott H."/>
            <person name="Dolan L."/>
        </authorList>
    </citation>
    <scope>NUCLEOTIDE SEQUENCE [LARGE SCALE GENOMIC DNA]</scope>
    <source>
        <tissue evidence="1">Whole gametophyte</tissue>
    </source>
</reference>
<protein>
    <recommendedName>
        <fullName evidence="3">Bet v I/Major latex protein domain-containing protein</fullName>
    </recommendedName>
</protein>
<evidence type="ECO:0000313" key="1">
    <source>
        <dbReference type="EMBL" id="OAE23738.1"/>
    </source>
</evidence>
<proteinExistence type="predicted"/>
<dbReference type="Gene3D" id="3.30.530.20">
    <property type="match status" value="1"/>
</dbReference>
<keyword evidence="2" id="KW-1185">Reference proteome</keyword>
<accession>A0A176VS89</accession>
<comment type="caution">
    <text evidence="1">The sequence shown here is derived from an EMBL/GenBank/DDBJ whole genome shotgun (WGS) entry which is preliminary data.</text>
</comment>
<sequence>MPSFELELDLSVEVGPMWAVMETQNNLLPKLLPEIYQSIDIVEGEGAPGSVRLVMFGSKEVSGGHLETYGFTKWVQTFKLIPAEEGSKLLISAEFEGGSEEDIDESNKWTKLVLIKTFEVLERCAARSS</sequence>
<dbReference type="EMBL" id="LVLJ01002789">
    <property type="protein sequence ID" value="OAE23738.1"/>
    <property type="molecule type" value="Genomic_DNA"/>
</dbReference>
<dbReference type="Proteomes" id="UP000077202">
    <property type="component" value="Unassembled WGS sequence"/>
</dbReference>
<dbReference type="InterPro" id="IPR023393">
    <property type="entry name" value="START-like_dom_sf"/>
</dbReference>
<evidence type="ECO:0000313" key="2">
    <source>
        <dbReference type="Proteomes" id="UP000077202"/>
    </source>
</evidence>
<evidence type="ECO:0008006" key="3">
    <source>
        <dbReference type="Google" id="ProtNLM"/>
    </source>
</evidence>
<dbReference type="AlphaFoldDB" id="A0A176VS89"/>
<gene>
    <name evidence="1" type="ORF">AXG93_4776s1220</name>
</gene>